<feature type="domain" description="HNH nuclease" evidence="1">
    <location>
        <begin position="89"/>
        <end position="139"/>
    </location>
</feature>
<dbReference type="InterPro" id="IPR003615">
    <property type="entry name" value="HNH_nuc"/>
</dbReference>
<keyword evidence="2" id="KW-0378">Hydrolase</keyword>
<dbReference type="STRING" id="1193518.BN13_80037"/>
<name>A0A077MGC6_9MICO</name>
<dbReference type="AlphaFoldDB" id="A0A077MGC6"/>
<dbReference type="Gene3D" id="1.10.30.50">
    <property type="match status" value="1"/>
</dbReference>
<dbReference type="OrthoDB" id="9802901at2"/>
<dbReference type="SMART" id="SM00507">
    <property type="entry name" value="HNHc"/>
    <property type="match status" value="1"/>
</dbReference>
<keyword evidence="3" id="KW-1185">Reference proteome</keyword>
<dbReference type="GO" id="GO:0004519">
    <property type="term" value="F:endonuclease activity"/>
    <property type="evidence" value="ECO:0007669"/>
    <property type="project" value="UniProtKB-KW"/>
</dbReference>
<protein>
    <submittedName>
        <fullName evidence="2">HNH endonuclease</fullName>
    </submittedName>
</protein>
<evidence type="ECO:0000313" key="2">
    <source>
        <dbReference type="EMBL" id="CCI54668.1"/>
    </source>
</evidence>
<dbReference type="Proteomes" id="UP000035720">
    <property type="component" value="Unassembled WGS sequence"/>
</dbReference>
<gene>
    <name evidence="2" type="ORF">BN13_80037</name>
</gene>
<dbReference type="InterPro" id="IPR029471">
    <property type="entry name" value="HNH_5"/>
</dbReference>
<dbReference type="RefSeq" id="WP_048544118.1">
    <property type="nucleotide sequence ID" value="NZ_HF571038.1"/>
</dbReference>
<sequence length="170" mass="18980">MLVTVLNTTYTPLHDVSVRHAHTMLWRGVADVVEEGPGMFAGAPTPSVLLLRRYVPERFRYGRRPRRTATFDGPVKQNVGRFADRIAVYSKDALLVRDRGQCAYCGQFNGTTADHVLPKSRGGPTAWLNTVAACEEDNWIKGDRTPDEAGMPLLWQPFAPTAASLDRLRR</sequence>
<dbReference type="CDD" id="cd00085">
    <property type="entry name" value="HNHc"/>
    <property type="match status" value="1"/>
</dbReference>
<evidence type="ECO:0000259" key="1">
    <source>
        <dbReference type="SMART" id="SM00507"/>
    </source>
</evidence>
<organism evidence="2 3">
    <name type="scientific">Nostocoides jenkinsii Ben 74</name>
    <dbReference type="NCBI Taxonomy" id="1193518"/>
    <lineage>
        <taxon>Bacteria</taxon>
        <taxon>Bacillati</taxon>
        <taxon>Actinomycetota</taxon>
        <taxon>Actinomycetes</taxon>
        <taxon>Micrococcales</taxon>
        <taxon>Intrasporangiaceae</taxon>
        <taxon>Nostocoides</taxon>
    </lineage>
</organism>
<dbReference type="Pfam" id="PF14279">
    <property type="entry name" value="HNH_5"/>
    <property type="match status" value="1"/>
</dbReference>
<dbReference type="EMBL" id="CAJC01000194">
    <property type="protein sequence ID" value="CCI54668.1"/>
    <property type="molecule type" value="Genomic_DNA"/>
</dbReference>
<accession>A0A077MGC6</accession>
<keyword evidence="2" id="KW-0540">Nuclease</keyword>
<reference evidence="2 3" key="1">
    <citation type="journal article" date="2013" name="ISME J.">
        <title>A metabolic model for members of the genus Tetrasphaera involved in enhanced biological phosphorus removal.</title>
        <authorList>
            <person name="Kristiansen R."/>
            <person name="Nguyen H.T.T."/>
            <person name="Saunders A.M."/>
            <person name="Nielsen J.L."/>
            <person name="Wimmer R."/>
            <person name="Le V.Q."/>
            <person name="McIlroy S.J."/>
            <person name="Petrovski S."/>
            <person name="Seviour R.J."/>
            <person name="Calteau A."/>
            <person name="Nielsen K.L."/>
            <person name="Nielsen P.H."/>
        </authorList>
    </citation>
    <scope>NUCLEOTIDE SEQUENCE [LARGE SCALE GENOMIC DNA]</scope>
    <source>
        <strain evidence="2 3">Ben 74</strain>
    </source>
</reference>
<keyword evidence="2" id="KW-0255">Endonuclease</keyword>
<comment type="caution">
    <text evidence="2">The sequence shown here is derived from an EMBL/GenBank/DDBJ whole genome shotgun (WGS) entry which is preliminary data.</text>
</comment>
<evidence type="ECO:0000313" key="3">
    <source>
        <dbReference type="Proteomes" id="UP000035720"/>
    </source>
</evidence>
<proteinExistence type="predicted"/>
<dbReference type="PANTHER" id="PTHR33877:SF2">
    <property type="entry name" value="OS07G0170200 PROTEIN"/>
    <property type="match status" value="1"/>
</dbReference>
<dbReference type="PANTHER" id="PTHR33877">
    <property type="entry name" value="SLL1193 PROTEIN"/>
    <property type="match status" value="1"/>
</dbReference>
<dbReference type="InterPro" id="IPR052892">
    <property type="entry name" value="NA-targeting_endonuclease"/>
</dbReference>